<organism evidence="1 2">
    <name type="scientific">Trichonephila clavipes</name>
    <name type="common">Golden silk orbweaver</name>
    <name type="synonym">Nephila clavipes</name>
    <dbReference type="NCBI Taxonomy" id="2585209"/>
    <lineage>
        <taxon>Eukaryota</taxon>
        <taxon>Metazoa</taxon>
        <taxon>Ecdysozoa</taxon>
        <taxon>Arthropoda</taxon>
        <taxon>Chelicerata</taxon>
        <taxon>Arachnida</taxon>
        <taxon>Araneae</taxon>
        <taxon>Araneomorphae</taxon>
        <taxon>Entelegynae</taxon>
        <taxon>Araneoidea</taxon>
        <taxon>Nephilidae</taxon>
        <taxon>Trichonephila</taxon>
    </lineage>
</organism>
<dbReference type="EMBL" id="BMAU01021137">
    <property type="protein sequence ID" value="GFX91851.1"/>
    <property type="molecule type" value="Genomic_DNA"/>
</dbReference>
<proteinExistence type="predicted"/>
<dbReference type="Proteomes" id="UP000887159">
    <property type="component" value="Unassembled WGS sequence"/>
</dbReference>
<sequence length="216" mass="25528">MEDVSFRQESSVNTARQSFFFPEFDTNKFCSFKSFLGGFDQQCLEYKTDEQWKKQNIVRYLTGVYLKLWYANHLFEKSYQESKELLMTVFDATRQEEIQKFRNLKLNNTKELISFFTEKLSLGKKLNYDDSSIVEHMTLSSPIQFQTFLVIKKISTPCEWISTMRQLIAVTPDNPNQNAVETGSYTKWNNQAYDSVHRGTDPRLRFQSRGYHGQQH</sequence>
<accession>A0A8X6RHP9</accession>
<dbReference type="AlphaFoldDB" id="A0A8X6RHP9"/>
<evidence type="ECO:0000313" key="2">
    <source>
        <dbReference type="Proteomes" id="UP000887159"/>
    </source>
</evidence>
<evidence type="ECO:0000313" key="1">
    <source>
        <dbReference type="EMBL" id="GFX91851.1"/>
    </source>
</evidence>
<reference evidence="1" key="1">
    <citation type="submission" date="2020-08" db="EMBL/GenBank/DDBJ databases">
        <title>Multicomponent nature underlies the extraordinary mechanical properties of spider dragline silk.</title>
        <authorList>
            <person name="Kono N."/>
            <person name="Nakamura H."/>
            <person name="Mori M."/>
            <person name="Yoshida Y."/>
            <person name="Ohtoshi R."/>
            <person name="Malay A.D."/>
            <person name="Moran D.A.P."/>
            <person name="Tomita M."/>
            <person name="Numata K."/>
            <person name="Arakawa K."/>
        </authorList>
    </citation>
    <scope>NUCLEOTIDE SEQUENCE</scope>
</reference>
<name>A0A8X6RHP9_TRICX</name>
<protein>
    <submittedName>
        <fullName evidence="1">Uncharacterized protein</fullName>
    </submittedName>
</protein>
<gene>
    <name evidence="1" type="ORF">TNCV_3576811</name>
</gene>
<keyword evidence="2" id="KW-1185">Reference proteome</keyword>
<comment type="caution">
    <text evidence="1">The sequence shown here is derived from an EMBL/GenBank/DDBJ whole genome shotgun (WGS) entry which is preliminary data.</text>
</comment>